<sequence length="88" mass="9788">MDKTKVKYRFTRVNNSVAAFQSSNRASTDALTALLRWKAGSAGRDFVKLVDEDDYIDVEVTCDPNDKGAGEQLEMESDKVGVERNVLT</sequence>
<comment type="caution">
    <text evidence="2">The sequence shown here is derived from an EMBL/GenBank/DDBJ whole genome shotgun (WGS) entry which is preliminary data.</text>
</comment>
<dbReference type="RefSeq" id="WP_071362859.1">
    <property type="nucleotide sequence ID" value="NZ_JRYB01000001.1"/>
</dbReference>
<dbReference type="AlphaFoldDB" id="A0A1S2N416"/>
<gene>
    <name evidence="2" type="ORF">LO55_4087</name>
</gene>
<name>A0A1S2N416_9BURK</name>
<protein>
    <submittedName>
        <fullName evidence="2">Uncharacterized protein</fullName>
    </submittedName>
</protein>
<evidence type="ECO:0000313" key="2">
    <source>
        <dbReference type="EMBL" id="OIJ39818.1"/>
    </source>
</evidence>
<feature type="region of interest" description="Disordered" evidence="1">
    <location>
        <begin position="66"/>
        <end position="88"/>
    </location>
</feature>
<organism evidence="2 3">
    <name type="scientific">Massilia timonae</name>
    <dbReference type="NCBI Taxonomy" id="47229"/>
    <lineage>
        <taxon>Bacteria</taxon>
        <taxon>Pseudomonadati</taxon>
        <taxon>Pseudomonadota</taxon>
        <taxon>Betaproteobacteria</taxon>
        <taxon>Burkholderiales</taxon>
        <taxon>Oxalobacteraceae</taxon>
        <taxon>Telluria group</taxon>
        <taxon>Massilia</taxon>
    </lineage>
</organism>
<dbReference type="Proteomes" id="UP000180246">
    <property type="component" value="Unassembled WGS sequence"/>
</dbReference>
<dbReference type="EMBL" id="JRYB01000001">
    <property type="protein sequence ID" value="OIJ39818.1"/>
    <property type="molecule type" value="Genomic_DNA"/>
</dbReference>
<reference evidence="2 3" key="1">
    <citation type="submission" date="2014-10" db="EMBL/GenBank/DDBJ databases">
        <authorList>
            <person name="Seo M.-J."/>
            <person name="Seok Y.J."/>
            <person name="Cha I.-T."/>
        </authorList>
    </citation>
    <scope>NUCLEOTIDE SEQUENCE [LARGE SCALE GENOMIC DNA]</scope>
    <source>
        <strain evidence="2 3">NEU</strain>
    </source>
</reference>
<accession>A0A1S2N416</accession>
<evidence type="ECO:0000313" key="3">
    <source>
        <dbReference type="Proteomes" id="UP000180246"/>
    </source>
</evidence>
<evidence type="ECO:0000256" key="1">
    <source>
        <dbReference type="SAM" id="MobiDB-lite"/>
    </source>
</evidence>
<proteinExistence type="predicted"/>